<dbReference type="EMBL" id="JACHXH010000002">
    <property type="protein sequence ID" value="MBB3133211.1"/>
    <property type="molecule type" value="Genomic_DNA"/>
</dbReference>
<dbReference type="AlphaFoldDB" id="A0A7W5BHU3"/>
<comment type="caution">
    <text evidence="2">The sequence shown here is derived from an EMBL/GenBank/DDBJ whole genome shotgun (WGS) entry which is preliminary data.</text>
</comment>
<evidence type="ECO:0000313" key="2">
    <source>
        <dbReference type="EMBL" id="MBB3133211.1"/>
    </source>
</evidence>
<proteinExistence type="predicted"/>
<evidence type="ECO:0000256" key="1">
    <source>
        <dbReference type="SAM" id="MobiDB-lite"/>
    </source>
</evidence>
<keyword evidence="3" id="KW-1185">Reference proteome</keyword>
<reference evidence="2 3" key="1">
    <citation type="submission" date="2020-08" db="EMBL/GenBank/DDBJ databases">
        <title>Genomic Encyclopedia of Type Strains, Phase III (KMG-III): the genomes of soil and plant-associated and newly described type strains.</title>
        <authorList>
            <person name="Whitman W."/>
        </authorList>
    </citation>
    <scope>NUCLEOTIDE SEQUENCE [LARGE SCALE GENOMIC DNA]</scope>
    <source>
        <strain evidence="2 3">CECT 4113</strain>
    </source>
</reference>
<gene>
    <name evidence="2" type="ORF">FHS26_000914</name>
</gene>
<sequence length="247" mass="26516">MQACNSAPCCGWLRCADNGGGTTFGSCRESFLLGPTLSNESLESFAADGFRFVMCWRVLGLAKNARRNRSQSRGLARALKLGAWRNTVGSVSRAAGACRLTSRIRSRSEQPTRQLHGLQRGCDHRVGSAWCRHMMMEQWVGASRLRWSGAARALREMAEGIPRAPGLFASAGPSGHNGSSRPSVARDHSRSPCRLFKGPAATSVNPQGVSLRWRSGDACGSAPSSGAIGNGPEQPKETIPWPPRSQP</sequence>
<protein>
    <submittedName>
        <fullName evidence="2">Uncharacterized protein</fullName>
    </submittedName>
</protein>
<dbReference type="Proteomes" id="UP000518315">
    <property type="component" value="Unassembled WGS sequence"/>
</dbReference>
<organism evidence="2 3">
    <name type="scientific">Rhizobium pisi</name>
    <dbReference type="NCBI Taxonomy" id="574561"/>
    <lineage>
        <taxon>Bacteria</taxon>
        <taxon>Pseudomonadati</taxon>
        <taxon>Pseudomonadota</taxon>
        <taxon>Alphaproteobacteria</taxon>
        <taxon>Hyphomicrobiales</taxon>
        <taxon>Rhizobiaceae</taxon>
        <taxon>Rhizobium/Agrobacterium group</taxon>
        <taxon>Rhizobium</taxon>
    </lineage>
</organism>
<name>A0A7W5BHU3_9HYPH</name>
<accession>A0A7W5BHU3</accession>
<evidence type="ECO:0000313" key="3">
    <source>
        <dbReference type="Proteomes" id="UP000518315"/>
    </source>
</evidence>
<feature type="region of interest" description="Disordered" evidence="1">
    <location>
        <begin position="169"/>
        <end position="247"/>
    </location>
</feature>